<protein>
    <submittedName>
        <fullName evidence="1">Uncharacterized protein</fullName>
    </submittedName>
</protein>
<evidence type="ECO:0000313" key="2">
    <source>
        <dbReference type="Proteomes" id="UP000232323"/>
    </source>
</evidence>
<proteinExistence type="predicted"/>
<dbReference type="AlphaFoldDB" id="A0A250WYR7"/>
<evidence type="ECO:0000313" key="1">
    <source>
        <dbReference type="EMBL" id="GAX75839.1"/>
    </source>
</evidence>
<gene>
    <name evidence="1" type="ORF">CEUSTIGMA_g3282.t1</name>
</gene>
<comment type="caution">
    <text evidence="1">The sequence shown here is derived from an EMBL/GenBank/DDBJ whole genome shotgun (WGS) entry which is preliminary data.</text>
</comment>
<name>A0A250WYR7_9CHLO</name>
<sequence length="208" mass="23225">MEHKLYNKEVAMTSETLETMQLQLLEKKKEVATLRNIFLTSPLCDSSDTYRHCALLLKATDASNAYHSAKAEYMQLSSQLHALKRGAERPGLSPQTLCVDATSTSQPTLECNINYDTADNPTTFKADQPSVPFALHSSNIRNSASRPITHSPTTDLSRCLWELIWPKGNREEESGKENDCALKEPAYLRAPNGISSHWPSSLNEKKLC</sequence>
<dbReference type="EMBL" id="BEGY01000014">
    <property type="protein sequence ID" value="GAX75839.1"/>
    <property type="molecule type" value="Genomic_DNA"/>
</dbReference>
<accession>A0A250WYR7</accession>
<keyword evidence="2" id="KW-1185">Reference proteome</keyword>
<organism evidence="1 2">
    <name type="scientific">Chlamydomonas eustigma</name>
    <dbReference type="NCBI Taxonomy" id="1157962"/>
    <lineage>
        <taxon>Eukaryota</taxon>
        <taxon>Viridiplantae</taxon>
        <taxon>Chlorophyta</taxon>
        <taxon>core chlorophytes</taxon>
        <taxon>Chlorophyceae</taxon>
        <taxon>CS clade</taxon>
        <taxon>Chlamydomonadales</taxon>
        <taxon>Chlamydomonadaceae</taxon>
        <taxon>Chlamydomonas</taxon>
    </lineage>
</organism>
<reference evidence="1 2" key="1">
    <citation type="submission" date="2017-08" db="EMBL/GenBank/DDBJ databases">
        <title>Acidophilic green algal genome provides insights into adaptation to an acidic environment.</title>
        <authorList>
            <person name="Hirooka S."/>
            <person name="Hirose Y."/>
            <person name="Kanesaki Y."/>
            <person name="Higuchi S."/>
            <person name="Fujiwara T."/>
            <person name="Onuma R."/>
            <person name="Era A."/>
            <person name="Ohbayashi R."/>
            <person name="Uzuka A."/>
            <person name="Nozaki H."/>
            <person name="Yoshikawa H."/>
            <person name="Miyagishima S.Y."/>
        </authorList>
    </citation>
    <scope>NUCLEOTIDE SEQUENCE [LARGE SCALE GENOMIC DNA]</scope>
    <source>
        <strain evidence="1 2">NIES-2499</strain>
    </source>
</reference>
<dbReference type="Proteomes" id="UP000232323">
    <property type="component" value="Unassembled WGS sequence"/>
</dbReference>